<dbReference type="Pfam" id="PF12698">
    <property type="entry name" value="ABC2_membrane_3"/>
    <property type="match status" value="1"/>
</dbReference>
<gene>
    <name evidence="10" type="ORF">PVAND_016906</name>
</gene>
<evidence type="ECO:0000259" key="8">
    <source>
        <dbReference type="PROSITE" id="PS50893"/>
    </source>
</evidence>
<organism evidence="10 11">
    <name type="scientific">Polypedilum vanderplanki</name>
    <name type="common">Sleeping chironomid midge</name>
    <dbReference type="NCBI Taxonomy" id="319348"/>
    <lineage>
        <taxon>Eukaryota</taxon>
        <taxon>Metazoa</taxon>
        <taxon>Ecdysozoa</taxon>
        <taxon>Arthropoda</taxon>
        <taxon>Hexapoda</taxon>
        <taxon>Insecta</taxon>
        <taxon>Pterygota</taxon>
        <taxon>Neoptera</taxon>
        <taxon>Endopterygota</taxon>
        <taxon>Diptera</taxon>
        <taxon>Nematocera</taxon>
        <taxon>Chironomoidea</taxon>
        <taxon>Chironomidae</taxon>
        <taxon>Chironominae</taxon>
        <taxon>Polypedilum</taxon>
        <taxon>Polypedilum</taxon>
    </lineage>
</organism>
<feature type="transmembrane region" description="Helical" evidence="7">
    <location>
        <begin position="290"/>
        <end position="311"/>
    </location>
</feature>
<evidence type="ECO:0000256" key="5">
    <source>
        <dbReference type="ARBA" id="ARBA00022989"/>
    </source>
</evidence>
<dbReference type="InterPro" id="IPR003593">
    <property type="entry name" value="AAA+_ATPase"/>
</dbReference>
<reference evidence="10" key="1">
    <citation type="submission" date="2021-03" db="EMBL/GenBank/DDBJ databases">
        <title>Chromosome level genome of the anhydrobiotic midge Polypedilum vanderplanki.</title>
        <authorList>
            <person name="Yoshida Y."/>
            <person name="Kikawada T."/>
            <person name="Gusev O."/>
        </authorList>
    </citation>
    <scope>NUCLEOTIDE SEQUENCE</scope>
    <source>
        <strain evidence="10">NIAS01</strain>
        <tissue evidence="10">Whole body or cell culture</tissue>
    </source>
</reference>
<keyword evidence="5 7" id="KW-1133">Transmembrane helix</keyword>
<dbReference type="PROSITE" id="PS51012">
    <property type="entry name" value="ABC_TM2"/>
    <property type="match status" value="1"/>
</dbReference>
<dbReference type="GO" id="GO:0016887">
    <property type="term" value="F:ATP hydrolysis activity"/>
    <property type="evidence" value="ECO:0007669"/>
    <property type="project" value="InterPro"/>
</dbReference>
<dbReference type="Gene3D" id="3.40.50.300">
    <property type="entry name" value="P-loop containing nucleotide triphosphate hydrolases"/>
    <property type="match status" value="1"/>
</dbReference>
<accession>A0A9J6BHK1</accession>
<comment type="caution">
    <text evidence="10">The sequence shown here is derived from an EMBL/GenBank/DDBJ whole genome shotgun (WGS) entry which is preliminary data.</text>
</comment>
<dbReference type="GO" id="GO:0016020">
    <property type="term" value="C:membrane"/>
    <property type="evidence" value="ECO:0007669"/>
    <property type="project" value="UniProtKB-SubCell"/>
</dbReference>
<dbReference type="GO" id="GO:0140359">
    <property type="term" value="F:ABC-type transporter activity"/>
    <property type="evidence" value="ECO:0007669"/>
    <property type="project" value="InterPro"/>
</dbReference>
<dbReference type="EMBL" id="JADBJN010000004">
    <property type="protein sequence ID" value="KAG5669003.1"/>
    <property type="molecule type" value="Genomic_DNA"/>
</dbReference>
<evidence type="ECO:0000256" key="7">
    <source>
        <dbReference type="SAM" id="Phobius"/>
    </source>
</evidence>
<evidence type="ECO:0000256" key="6">
    <source>
        <dbReference type="ARBA" id="ARBA00023136"/>
    </source>
</evidence>
<evidence type="ECO:0000313" key="10">
    <source>
        <dbReference type="EMBL" id="KAG5669003.1"/>
    </source>
</evidence>
<keyword evidence="6 7" id="KW-0472">Membrane</keyword>
<feature type="transmembrane region" description="Helical" evidence="7">
    <location>
        <begin position="637"/>
        <end position="659"/>
    </location>
</feature>
<dbReference type="PROSITE" id="PS00211">
    <property type="entry name" value="ABC_TRANSPORTER_1"/>
    <property type="match status" value="1"/>
</dbReference>
<dbReference type="CDD" id="cd03230">
    <property type="entry name" value="ABC_DR_subfamily_A"/>
    <property type="match status" value="1"/>
</dbReference>
<dbReference type="PANTHER" id="PTHR43038:SF3">
    <property type="entry name" value="ABC TRANSPORTER G FAMILY MEMBER 20 ISOFORM X1"/>
    <property type="match status" value="1"/>
</dbReference>
<dbReference type="InterPro" id="IPR003439">
    <property type="entry name" value="ABC_transporter-like_ATP-bd"/>
</dbReference>
<name>A0A9J6BHK1_POLVA</name>
<sequence>MSCVEVKNVFKSYWNGGKEEKILNGINMNVDEGTIYALIGASGCGKTTLLSCLMGVQKPQSGELKVFNRKSTEVSKLIGFMPQHNSLVAELTIIETLQYFSRLYEMDNDTFYERFNMIRRLLELPQSNLKIQNLSGGQQRRVSLAATIIHNPKLLILDEPTVGLDFLLREKIWNFLIEKTENEGLTTIITTHYISEAANAHRCGFMRKGILISEDEPRKILRNLNVGSLDEAFYELCTKEYFGNQNIIENRQERKNVGADDELENDKRIFRYKILKGLLVKEFHRMKRNYLEIFLVLILPIFQIIIFNNCIGLMPTDLKFGVINYENQHCKNQTINNNSILSEECPNSTFSCELINQINNKNIETIFYDSNLQAIEDFKIRNIFTLIEIPENFTKIIFDESNEKFGEISVSIDNLKHPVIFFAKAKIIESFFDFMGKLAEKCDVNEFIRTKPMRFFELFGKLDYDSRTTMMTAIVISTPFTMTNIFALLIISDTRIAGVWNRTLLCGVNVAEIILARIIECLLIAFILAISMMTCLNIYGIEIVGSSLLIFIIMIEIAVVGFMLGFLISIIFDKFQASSGVGQIILVLGIFTGGIFWPIESLSTWIKPISYVHPLTFVILAVRNVIIKGFSFYQPSVLLGLAVVNSWIIFLAILSYFVLEKRKFSKI</sequence>
<feature type="transmembrane region" description="Helical" evidence="7">
    <location>
        <begin position="511"/>
        <end position="536"/>
    </location>
</feature>
<evidence type="ECO:0000259" key="9">
    <source>
        <dbReference type="PROSITE" id="PS51012"/>
    </source>
</evidence>
<dbReference type="PANTHER" id="PTHR43038">
    <property type="entry name" value="ATP-BINDING CASSETTE, SUB-FAMILY H, MEMBER 1"/>
    <property type="match status" value="1"/>
</dbReference>
<protein>
    <submittedName>
        <fullName evidence="10">Uncharacterized protein</fullName>
    </submittedName>
</protein>
<proteinExistence type="predicted"/>
<dbReference type="InterPro" id="IPR017871">
    <property type="entry name" value="ABC_transporter-like_CS"/>
</dbReference>
<dbReference type="InterPro" id="IPR027417">
    <property type="entry name" value="P-loop_NTPase"/>
</dbReference>
<keyword evidence="3" id="KW-0547">Nucleotide-binding</keyword>
<dbReference type="OrthoDB" id="10255969at2759"/>
<dbReference type="GO" id="GO:0005524">
    <property type="term" value="F:ATP binding"/>
    <property type="evidence" value="ECO:0007669"/>
    <property type="project" value="UniProtKB-KW"/>
</dbReference>
<dbReference type="PROSITE" id="PS50893">
    <property type="entry name" value="ABC_TRANSPORTER_2"/>
    <property type="match status" value="1"/>
</dbReference>
<dbReference type="AlphaFoldDB" id="A0A9J6BHK1"/>
<dbReference type="Pfam" id="PF00005">
    <property type="entry name" value="ABC_tran"/>
    <property type="match status" value="1"/>
</dbReference>
<dbReference type="InterPro" id="IPR047817">
    <property type="entry name" value="ABC2_TM_bact-type"/>
</dbReference>
<dbReference type="InterPro" id="IPR013525">
    <property type="entry name" value="ABC2_TM"/>
</dbReference>
<feature type="domain" description="ABC transmembrane type-2" evidence="9">
    <location>
        <begin position="435"/>
        <end position="662"/>
    </location>
</feature>
<comment type="subcellular location">
    <subcellularLocation>
        <location evidence="1">Membrane</location>
        <topology evidence="1">Multi-pass membrane protein</topology>
    </subcellularLocation>
</comment>
<dbReference type="Proteomes" id="UP001107558">
    <property type="component" value="Chromosome 4"/>
</dbReference>
<feature type="domain" description="ABC transporter" evidence="8">
    <location>
        <begin position="4"/>
        <end position="233"/>
    </location>
</feature>
<keyword evidence="11" id="KW-1185">Reference proteome</keyword>
<dbReference type="SUPFAM" id="SSF52540">
    <property type="entry name" value="P-loop containing nucleoside triphosphate hydrolases"/>
    <property type="match status" value="1"/>
</dbReference>
<keyword evidence="4" id="KW-0067">ATP-binding</keyword>
<evidence type="ECO:0000256" key="4">
    <source>
        <dbReference type="ARBA" id="ARBA00022840"/>
    </source>
</evidence>
<evidence type="ECO:0000313" key="11">
    <source>
        <dbReference type="Proteomes" id="UP001107558"/>
    </source>
</evidence>
<feature type="transmembrane region" description="Helical" evidence="7">
    <location>
        <begin position="471"/>
        <end position="491"/>
    </location>
</feature>
<evidence type="ECO:0000256" key="3">
    <source>
        <dbReference type="ARBA" id="ARBA00022741"/>
    </source>
</evidence>
<dbReference type="SMART" id="SM00382">
    <property type="entry name" value="AAA"/>
    <property type="match status" value="1"/>
</dbReference>
<keyword evidence="2 7" id="KW-0812">Transmembrane</keyword>
<feature type="transmembrane region" description="Helical" evidence="7">
    <location>
        <begin position="578"/>
        <end position="599"/>
    </location>
</feature>
<evidence type="ECO:0000256" key="2">
    <source>
        <dbReference type="ARBA" id="ARBA00022692"/>
    </source>
</evidence>
<feature type="transmembrane region" description="Helical" evidence="7">
    <location>
        <begin position="548"/>
        <end position="572"/>
    </location>
</feature>
<evidence type="ECO:0000256" key="1">
    <source>
        <dbReference type="ARBA" id="ARBA00004141"/>
    </source>
</evidence>